<feature type="region of interest" description="Disordered" evidence="1">
    <location>
        <begin position="207"/>
        <end position="289"/>
    </location>
</feature>
<feature type="compositionally biased region" description="Polar residues" evidence="1">
    <location>
        <begin position="269"/>
        <end position="289"/>
    </location>
</feature>
<gene>
    <name evidence="2" type="ORF">AVEN_209698_1</name>
</gene>
<evidence type="ECO:0000256" key="1">
    <source>
        <dbReference type="SAM" id="MobiDB-lite"/>
    </source>
</evidence>
<reference evidence="2 3" key="1">
    <citation type="journal article" date="2019" name="Sci. Rep.">
        <title>Orb-weaving spider Araneus ventricosus genome elucidates the spidroin gene catalogue.</title>
        <authorList>
            <person name="Kono N."/>
            <person name="Nakamura H."/>
            <person name="Ohtoshi R."/>
            <person name="Moran D.A.P."/>
            <person name="Shinohara A."/>
            <person name="Yoshida Y."/>
            <person name="Fujiwara M."/>
            <person name="Mori M."/>
            <person name="Tomita M."/>
            <person name="Arakawa K."/>
        </authorList>
    </citation>
    <scope>NUCLEOTIDE SEQUENCE [LARGE SCALE GENOMIC DNA]</scope>
</reference>
<comment type="caution">
    <text evidence="2">The sequence shown here is derived from an EMBL/GenBank/DDBJ whole genome shotgun (WGS) entry which is preliminary data.</text>
</comment>
<organism evidence="2 3">
    <name type="scientific">Araneus ventricosus</name>
    <name type="common">Orbweaver spider</name>
    <name type="synonym">Epeira ventricosa</name>
    <dbReference type="NCBI Taxonomy" id="182803"/>
    <lineage>
        <taxon>Eukaryota</taxon>
        <taxon>Metazoa</taxon>
        <taxon>Ecdysozoa</taxon>
        <taxon>Arthropoda</taxon>
        <taxon>Chelicerata</taxon>
        <taxon>Arachnida</taxon>
        <taxon>Araneae</taxon>
        <taxon>Araneomorphae</taxon>
        <taxon>Entelegynae</taxon>
        <taxon>Araneoidea</taxon>
        <taxon>Araneidae</taxon>
        <taxon>Araneus</taxon>
    </lineage>
</organism>
<dbReference type="EMBL" id="BGPR01082233">
    <property type="protein sequence ID" value="GBL86315.1"/>
    <property type="molecule type" value="Genomic_DNA"/>
</dbReference>
<feature type="compositionally biased region" description="Polar residues" evidence="1">
    <location>
        <begin position="221"/>
        <end position="234"/>
    </location>
</feature>
<proteinExistence type="predicted"/>
<evidence type="ECO:0008006" key="4">
    <source>
        <dbReference type="Google" id="ProtNLM"/>
    </source>
</evidence>
<sequence>MPRKKLSCSSNYNKNRNEINVYCTRSSNKVASPPQRPDPPSFQSQQDPRETHEWSNVGRGDQGLPQQCLRSSTPLKETKSNTMVVASPQTFQQKLSRSPFLEGKFQSTSMEALNALPLAEFTVSTPISTSTRAPLTPLDLELQNAIQEKINFVQKVRSVSYSRMRERDPQRFSNLVEDLGHFAGGILMSDIVDNCEELASYVKSLSSNTSNSQSSTPASAIQTPQTHLNPQGSTRKPFPPLDMNITNSISKASEEENSTIQPKDEISPLSRTLPSPNKSRTPSPILDANSTTLNSFSSTPINTSFPHQESTLPLLSPDTSDIEGALKDMSPLKMQDFEEEEDLEILYSRLKGNSKCNSQDLLSEEEDPDSFHALAERIRVALSVSNPDINKALSLLDTLQANYLAAEISKVTPVPVKQSSQQITKNLYNMNQLSTTSDHQAATGNHIFPPPNQSNSIPPEPAPNPTILLYPTTDSTSNLSEILNEALSPRDYNPTNIKPLRGNGLAISFQTSSQIKQFQSKLKENSNLKSAITIKLPTKRSSSFILYNVPNPTKEEDIQEALKSQLNLKNPLNLRFKFKGNTTSTTNWVFEATSQTLNIIQQIQKIQIGWSMLKISEFFHFKKCNFCQAFGHTTKDCHRQIPSCSRCADHHLITDCQSQSYCCINCLESNIFTGSELPTFHSAKDRSCPFFQDAINKYRATRDYS</sequence>
<dbReference type="AlphaFoldDB" id="A0A4Y2B4T1"/>
<feature type="region of interest" description="Disordered" evidence="1">
    <location>
        <begin position="24"/>
        <end position="66"/>
    </location>
</feature>
<dbReference type="Proteomes" id="UP000499080">
    <property type="component" value="Unassembled WGS sequence"/>
</dbReference>
<name>A0A4Y2B4T1_ARAVE</name>
<protein>
    <recommendedName>
        <fullName evidence="4">Nucleic-acid-binding protein from transposon X-element</fullName>
    </recommendedName>
</protein>
<accession>A0A4Y2B4T1</accession>
<keyword evidence="3" id="KW-1185">Reference proteome</keyword>
<dbReference type="OrthoDB" id="6437361at2759"/>
<evidence type="ECO:0000313" key="2">
    <source>
        <dbReference type="EMBL" id="GBL86315.1"/>
    </source>
</evidence>
<feature type="compositionally biased region" description="Low complexity" evidence="1">
    <location>
        <begin position="207"/>
        <end position="220"/>
    </location>
</feature>
<evidence type="ECO:0000313" key="3">
    <source>
        <dbReference type="Proteomes" id="UP000499080"/>
    </source>
</evidence>